<keyword evidence="5 8" id="KW-1133">Transmembrane helix</keyword>
<reference evidence="9" key="1">
    <citation type="submission" date="2022-12" db="EMBL/GenBank/DDBJ databases">
        <authorList>
            <person name="Webb A."/>
        </authorList>
    </citation>
    <scope>NUCLEOTIDE SEQUENCE</scope>
    <source>
        <strain evidence="9">Hp1</strain>
    </source>
</reference>
<dbReference type="Proteomes" id="UP001162031">
    <property type="component" value="Unassembled WGS sequence"/>
</dbReference>
<feature type="region of interest" description="Disordered" evidence="7">
    <location>
        <begin position="13"/>
        <end position="38"/>
    </location>
</feature>
<gene>
    <name evidence="9" type="ORF">HBR001_LOCUS4004</name>
</gene>
<evidence type="ECO:0000256" key="1">
    <source>
        <dbReference type="ARBA" id="ARBA00004141"/>
    </source>
</evidence>
<dbReference type="GO" id="GO:0016020">
    <property type="term" value="C:membrane"/>
    <property type="evidence" value="ECO:0007669"/>
    <property type="project" value="UniProtKB-SubCell"/>
</dbReference>
<comment type="subcellular location">
    <subcellularLocation>
        <location evidence="1">Membrane</location>
        <topology evidence="1">Multi-pass membrane protein</topology>
    </subcellularLocation>
</comment>
<dbReference type="InterPro" id="IPR050321">
    <property type="entry name" value="Glycosyltr_2/OpgH_subfam"/>
</dbReference>
<keyword evidence="6 8" id="KW-0472">Membrane</keyword>
<evidence type="ECO:0000256" key="6">
    <source>
        <dbReference type="ARBA" id="ARBA00023136"/>
    </source>
</evidence>
<keyword evidence="2" id="KW-0328">Glycosyltransferase</keyword>
<evidence type="ECO:0000313" key="10">
    <source>
        <dbReference type="Proteomes" id="UP001162031"/>
    </source>
</evidence>
<organism evidence="9 10">
    <name type="scientific">Hyaloperonospora brassicae</name>
    <name type="common">Brassica downy mildew</name>
    <name type="synonym">Peronospora brassicae</name>
    <dbReference type="NCBI Taxonomy" id="162125"/>
    <lineage>
        <taxon>Eukaryota</taxon>
        <taxon>Sar</taxon>
        <taxon>Stramenopiles</taxon>
        <taxon>Oomycota</taxon>
        <taxon>Peronosporomycetes</taxon>
        <taxon>Peronosporales</taxon>
        <taxon>Peronosporaceae</taxon>
        <taxon>Hyaloperonospora</taxon>
    </lineage>
</organism>
<keyword evidence="4 8" id="KW-0812">Transmembrane</keyword>
<dbReference type="InterPro" id="IPR029044">
    <property type="entry name" value="Nucleotide-diphossugar_trans"/>
</dbReference>
<evidence type="ECO:0000313" key="9">
    <source>
        <dbReference type="EMBL" id="CAI5727087.1"/>
    </source>
</evidence>
<evidence type="ECO:0000256" key="7">
    <source>
        <dbReference type="SAM" id="MobiDB-lite"/>
    </source>
</evidence>
<evidence type="ECO:0000256" key="5">
    <source>
        <dbReference type="ARBA" id="ARBA00022989"/>
    </source>
</evidence>
<evidence type="ECO:0000256" key="8">
    <source>
        <dbReference type="SAM" id="Phobius"/>
    </source>
</evidence>
<evidence type="ECO:0000256" key="4">
    <source>
        <dbReference type="ARBA" id="ARBA00022692"/>
    </source>
</evidence>
<dbReference type="Gene3D" id="3.90.550.10">
    <property type="entry name" value="Spore Coat Polysaccharide Biosynthesis Protein SpsA, Chain A"/>
    <property type="match status" value="1"/>
</dbReference>
<dbReference type="PANTHER" id="PTHR43867:SF8">
    <property type="entry name" value="GLYCOSIDE HYDROLASE FAMILY 8"/>
    <property type="match status" value="1"/>
</dbReference>
<dbReference type="PANTHER" id="PTHR43867">
    <property type="entry name" value="CELLULOSE SYNTHASE CATALYTIC SUBUNIT A [UDP-FORMING]"/>
    <property type="match status" value="1"/>
</dbReference>
<keyword evidence="10" id="KW-1185">Reference proteome</keyword>
<feature type="transmembrane region" description="Helical" evidence="8">
    <location>
        <begin position="182"/>
        <end position="201"/>
    </location>
</feature>
<protein>
    <submittedName>
        <fullName evidence="9">Uncharacterized protein</fullName>
    </submittedName>
</protein>
<comment type="caution">
    <text evidence="9">The sequence shown here is derived from an EMBL/GenBank/DDBJ whole genome shotgun (WGS) entry which is preliminary data.</text>
</comment>
<accession>A0AAV0TWS4</accession>
<evidence type="ECO:0000256" key="2">
    <source>
        <dbReference type="ARBA" id="ARBA00022676"/>
    </source>
</evidence>
<dbReference type="AlphaFoldDB" id="A0AAV0TWS4"/>
<dbReference type="EMBL" id="CANTFL010000730">
    <property type="protein sequence ID" value="CAI5727087.1"/>
    <property type="molecule type" value="Genomic_DNA"/>
</dbReference>
<dbReference type="GO" id="GO:0016757">
    <property type="term" value="F:glycosyltransferase activity"/>
    <property type="evidence" value="ECO:0007669"/>
    <property type="project" value="UniProtKB-KW"/>
</dbReference>
<keyword evidence="3" id="KW-0808">Transferase</keyword>
<sequence>MQCVVLSSTCGGSLAADASRGARPRALSGRTRPTSGSLTTARRRFGLWTRERRRSCVTCGPPPSLAVAASTGSQCAGPLVLSATRNSDRWKSSCCGEATLSRDANTDVRMSQEKILSGVRNYHEPSFRSAATSTYSIANRAAEPVETPDVCRYKKLGSDLFCALYFDSGYGYCIRNVPFMSWAMYTMMVFSECLTLFLGLLSDFSMWRPTRGGVRCTNDFKPPILKEQRPTVGIFLYHYVEPVAGLMQTVKICLSLQYAPELVHVFVLNDGNTGSAWDANDHLKVTMNSNVIEICGDLRGNLARLVHERVVDLIKTTKA</sequence>
<name>A0AAV0TWS4_HYABA</name>
<proteinExistence type="predicted"/>
<evidence type="ECO:0000256" key="3">
    <source>
        <dbReference type="ARBA" id="ARBA00022679"/>
    </source>
</evidence>